<reference evidence="1 2" key="1">
    <citation type="journal article" date="2015" name="Int. J. Syst. Evol. Microbiol.">
        <title>Mariniphaga sediminis sp. nov., isolated from coastal sediment.</title>
        <authorList>
            <person name="Wang F.Q."/>
            <person name="Shen Q.Y."/>
            <person name="Chen G.J."/>
            <person name="Du Z.J."/>
        </authorList>
    </citation>
    <scope>NUCLEOTIDE SEQUENCE [LARGE SCALE GENOMIC DNA]</scope>
    <source>
        <strain evidence="1 2">SY21</strain>
    </source>
</reference>
<accession>A0A399D8Y7</accession>
<gene>
    <name evidence="1" type="ORF">D1164_00030</name>
</gene>
<protein>
    <submittedName>
        <fullName evidence="1">Uncharacterized protein</fullName>
    </submittedName>
</protein>
<keyword evidence="2" id="KW-1185">Reference proteome</keyword>
<name>A0A399D8Y7_9BACT</name>
<evidence type="ECO:0000313" key="2">
    <source>
        <dbReference type="Proteomes" id="UP000266441"/>
    </source>
</evidence>
<proteinExistence type="predicted"/>
<comment type="caution">
    <text evidence="1">The sequence shown here is derived from an EMBL/GenBank/DDBJ whole genome shotgun (WGS) entry which is preliminary data.</text>
</comment>
<evidence type="ECO:0000313" key="1">
    <source>
        <dbReference type="EMBL" id="RIH66862.1"/>
    </source>
</evidence>
<dbReference type="Proteomes" id="UP000266441">
    <property type="component" value="Unassembled WGS sequence"/>
</dbReference>
<dbReference type="AlphaFoldDB" id="A0A399D8Y7"/>
<dbReference type="EMBL" id="QWET01000001">
    <property type="protein sequence ID" value="RIH66862.1"/>
    <property type="molecule type" value="Genomic_DNA"/>
</dbReference>
<organism evidence="1 2">
    <name type="scientific">Mariniphaga sediminis</name>
    <dbReference type="NCBI Taxonomy" id="1628158"/>
    <lineage>
        <taxon>Bacteria</taxon>
        <taxon>Pseudomonadati</taxon>
        <taxon>Bacteroidota</taxon>
        <taxon>Bacteroidia</taxon>
        <taxon>Marinilabiliales</taxon>
        <taxon>Prolixibacteraceae</taxon>
        <taxon>Mariniphaga</taxon>
    </lineage>
</organism>
<sequence length="63" mass="7020">MDFMLSCAAGLQNIKAGRVKRLQEQSKTLQDQKKAAGNAKNDAGRVIKLKDIFRVKLFQGKTL</sequence>